<evidence type="ECO:0000256" key="2">
    <source>
        <dbReference type="RuleBase" id="RU362080"/>
    </source>
</evidence>
<dbReference type="NCBIfam" id="TIGR01552">
    <property type="entry name" value="phd_fam"/>
    <property type="match status" value="1"/>
</dbReference>
<reference evidence="3 4" key="2">
    <citation type="submission" date="2019-09" db="EMBL/GenBank/DDBJ databases">
        <authorList>
            <person name="Jin C."/>
        </authorList>
    </citation>
    <scope>NUCLEOTIDE SEQUENCE [LARGE SCALE GENOMIC DNA]</scope>
    <source>
        <strain evidence="3 4">AN110305</strain>
    </source>
</reference>
<evidence type="ECO:0000313" key="3">
    <source>
        <dbReference type="EMBL" id="KAA2256721.1"/>
    </source>
</evidence>
<keyword evidence="4" id="KW-1185">Reference proteome</keyword>
<comment type="similarity">
    <text evidence="1 2">Belongs to the phD/YefM antitoxin family.</text>
</comment>
<dbReference type="AlphaFoldDB" id="A0A5B2WYP0"/>
<dbReference type="OrthoDB" id="557859at2"/>
<dbReference type="EMBL" id="VUOB01000050">
    <property type="protein sequence ID" value="KAA2256721.1"/>
    <property type="molecule type" value="Genomic_DNA"/>
</dbReference>
<reference evidence="3 4" key="1">
    <citation type="submission" date="2019-09" db="EMBL/GenBank/DDBJ databases">
        <title>Goodfellowia gen. nov., a new genus of the Pseudonocardineae related to Actinoalloteichus, containing Goodfellowia coeruleoviolacea gen. nov., comb. nov. gen. nov., comb. nov.</title>
        <authorList>
            <person name="Labeda D."/>
        </authorList>
    </citation>
    <scope>NUCLEOTIDE SEQUENCE [LARGE SCALE GENOMIC DNA]</scope>
    <source>
        <strain evidence="3 4">AN110305</strain>
    </source>
</reference>
<dbReference type="Pfam" id="PF02604">
    <property type="entry name" value="PhdYeFM_antitox"/>
    <property type="match status" value="1"/>
</dbReference>
<evidence type="ECO:0000313" key="4">
    <source>
        <dbReference type="Proteomes" id="UP000323454"/>
    </source>
</evidence>
<evidence type="ECO:0000256" key="1">
    <source>
        <dbReference type="ARBA" id="ARBA00009981"/>
    </source>
</evidence>
<organism evidence="3 4">
    <name type="scientific">Solihabitans fulvus</name>
    <dbReference type="NCBI Taxonomy" id="1892852"/>
    <lineage>
        <taxon>Bacteria</taxon>
        <taxon>Bacillati</taxon>
        <taxon>Actinomycetota</taxon>
        <taxon>Actinomycetes</taxon>
        <taxon>Pseudonocardiales</taxon>
        <taxon>Pseudonocardiaceae</taxon>
        <taxon>Solihabitans</taxon>
    </lineage>
</organism>
<comment type="caution">
    <text evidence="3">The sequence shown here is derived from an EMBL/GenBank/DDBJ whole genome shotgun (WGS) entry which is preliminary data.</text>
</comment>
<sequence length="85" mass="8935">MRIITASDASRRFSAVLDEAEHGETIVVTRGGRRVAVISPAPSANGAALLAFSRHWAGELDEDFAKDVAAARSAVELDGDPWASA</sequence>
<protein>
    <recommendedName>
        <fullName evidence="2">Antitoxin</fullName>
    </recommendedName>
</protein>
<gene>
    <name evidence="3" type="ORF">F0L68_26050</name>
</gene>
<dbReference type="InterPro" id="IPR006442">
    <property type="entry name" value="Antitoxin_Phd/YefM"/>
</dbReference>
<dbReference type="Gene3D" id="3.40.1620.10">
    <property type="entry name" value="YefM-like domain"/>
    <property type="match status" value="1"/>
</dbReference>
<dbReference type="InterPro" id="IPR036165">
    <property type="entry name" value="YefM-like_sf"/>
</dbReference>
<accession>A0A5B2WYP0</accession>
<dbReference type="SUPFAM" id="SSF143120">
    <property type="entry name" value="YefM-like"/>
    <property type="match status" value="1"/>
</dbReference>
<dbReference type="RefSeq" id="WP_149852444.1">
    <property type="nucleotide sequence ID" value="NZ_VUOB01000050.1"/>
</dbReference>
<comment type="function">
    <text evidence="2">Antitoxin component of a type II toxin-antitoxin (TA) system.</text>
</comment>
<name>A0A5B2WYP0_9PSEU</name>
<proteinExistence type="inferred from homology"/>
<dbReference type="Proteomes" id="UP000323454">
    <property type="component" value="Unassembled WGS sequence"/>
</dbReference>